<name>A0A6A7A8W7_9PLEO</name>
<sequence length="479" mass="52157">MAVERQSSALPPAQPSYILRGHSSQIHSVRFVRQNSRLLTGDANGWVVYWKLETKRALAIRSSRDETTLSTVLPTEDPTTQRPKPWLLHTLPCNTLNFAAFSLCYEHQLPDAYTDVAGSAKLLTQSSESILVATPSTDDTKINVYQFPEEKLKYVVPMVPATDTGMVMAVKLVYHPDSKSTLILAGYEGGLTSVHQLPSGTSSSVRHARLVYISRPHTQPILSLDMSPDCRTYFTSSADAIIATHRVPEITPAVAFPEGVSPSSRKEEPTLEAKSKTSIPVEELATISPADASDPPLSSIHNLEEGAGPLTTPIDSSLSFAKQAVPTNQSTSAGLSSLLSSAPPQPKIRPQLPPLPAITLQQPYKISNTKHAGQQSLSVRSDGRIIATGGWDSRIRIYSAKTLQEIAVLKWHKEGVYAVDFAQILEAGDLVQGEAAAMDVAKKETGLGKLQRQREEQMQLKHWVVAGAKDGKVSLWEVF</sequence>
<evidence type="ECO:0000313" key="10">
    <source>
        <dbReference type="Proteomes" id="UP000799424"/>
    </source>
</evidence>
<comment type="subunit">
    <text evidence="5">Component of the ASTRA chromatin remodeling machinery complex.</text>
</comment>
<organism evidence="9 10">
    <name type="scientific">Ophiobolus disseminans</name>
    <dbReference type="NCBI Taxonomy" id="1469910"/>
    <lineage>
        <taxon>Eukaryota</taxon>
        <taxon>Fungi</taxon>
        <taxon>Dikarya</taxon>
        <taxon>Ascomycota</taxon>
        <taxon>Pezizomycotina</taxon>
        <taxon>Dothideomycetes</taxon>
        <taxon>Pleosporomycetidae</taxon>
        <taxon>Pleosporales</taxon>
        <taxon>Pleosporineae</taxon>
        <taxon>Phaeosphaeriaceae</taxon>
        <taxon>Ophiobolus</taxon>
    </lineage>
</organism>
<dbReference type="InterPro" id="IPR036322">
    <property type="entry name" value="WD40_repeat_dom_sf"/>
</dbReference>
<evidence type="ECO:0000256" key="1">
    <source>
        <dbReference type="ARBA" id="ARBA00022574"/>
    </source>
</evidence>
<dbReference type="InterPro" id="IPR001680">
    <property type="entry name" value="WD40_rpt"/>
</dbReference>
<dbReference type="InterPro" id="IPR015943">
    <property type="entry name" value="WD40/YVTN_repeat-like_dom_sf"/>
</dbReference>
<dbReference type="OrthoDB" id="7668193at2759"/>
<feature type="region of interest" description="Disordered" evidence="8">
    <location>
        <begin position="254"/>
        <end position="308"/>
    </location>
</feature>
<proteinExistence type="inferred from homology"/>
<feature type="compositionally biased region" description="Basic and acidic residues" evidence="8">
    <location>
        <begin position="264"/>
        <end position="275"/>
    </location>
</feature>
<evidence type="ECO:0000256" key="4">
    <source>
        <dbReference type="ARBA" id="ARBA00037931"/>
    </source>
</evidence>
<evidence type="ECO:0000256" key="6">
    <source>
        <dbReference type="ARBA" id="ARBA00040563"/>
    </source>
</evidence>
<comment type="function">
    <text evidence="3">Component of the ASTRA complex involved in chromatin remodeling.</text>
</comment>
<keyword evidence="10" id="KW-1185">Reference proteome</keyword>
<evidence type="ECO:0000256" key="8">
    <source>
        <dbReference type="SAM" id="MobiDB-lite"/>
    </source>
</evidence>
<dbReference type="InterPro" id="IPR019775">
    <property type="entry name" value="WD40_repeat_CS"/>
</dbReference>
<keyword evidence="2" id="KW-0677">Repeat</keyword>
<dbReference type="PANTHER" id="PTHR19854:SF1">
    <property type="entry name" value="GUANINE NUCLEOTIDE-BINDING PROTEIN SUBUNIT BETA-LIKE PROTEIN 1"/>
    <property type="match status" value="1"/>
</dbReference>
<evidence type="ECO:0000256" key="7">
    <source>
        <dbReference type="PROSITE-ProRule" id="PRU00221"/>
    </source>
</evidence>
<keyword evidence="1 7" id="KW-0853">WD repeat</keyword>
<reference evidence="9" key="1">
    <citation type="journal article" date="2020" name="Stud. Mycol.">
        <title>101 Dothideomycetes genomes: a test case for predicting lifestyles and emergence of pathogens.</title>
        <authorList>
            <person name="Haridas S."/>
            <person name="Albert R."/>
            <person name="Binder M."/>
            <person name="Bloem J."/>
            <person name="Labutti K."/>
            <person name="Salamov A."/>
            <person name="Andreopoulos B."/>
            <person name="Baker S."/>
            <person name="Barry K."/>
            <person name="Bills G."/>
            <person name="Bluhm B."/>
            <person name="Cannon C."/>
            <person name="Castanera R."/>
            <person name="Culley D."/>
            <person name="Daum C."/>
            <person name="Ezra D."/>
            <person name="Gonzalez J."/>
            <person name="Henrissat B."/>
            <person name="Kuo A."/>
            <person name="Liang C."/>
            <person name="Lipzen A."/>
            <person name="Lutzoni F."/>
            <person name="Magnuson J."/>
            <person name="Mondo S."/>
            <person name="Nolan M."/>
            <person name="Ohm R."/>
            <person name="Pangilinan J."/>
            <person name="Park H.-J."/>
            <person name="Ramirez L."/>
            <person name="Alfaro M."/>
            <person name="Sun H."/>
            <person name="Tritt A."/>
            <person name="Yoshinaga Y."/>
            <person name="Zwiers L.-H."/>
            <person name="Turgeon B."/>
            <person name="Goodwin S."/>
            <person name="Spatafora J."/>
            <person name="Crous P."/>
            <person name="Grigoriev I."/>
        </authorList>
    </citation>
    <scope>NUCLEOTIDE SEQUENCE</scope>
    <source>
        <strain evidence="9">CBS 113818</strain>
    </source>
</reference>
<evidence type="ECO:0000256" key="3">
    <source>
        <dbReference type="ARBA" id="ARBA00037338"/>
    </source>
</evidence>
<feature type="compositionally biased region" description="Low complexity" evidence="8">
    <location>
        <begin position="288"/>
        <end position="299"/>
    </location>
</feature>
<dbReference type="PROSITE" id="PS00678">
    <property type="entry name" value="WD_REPEATS_1"/>
    <property type="match status" value="1"/>
</dbReference>
<dbReference type="Gene3D" id="2.130.10.10">
    <property type="entry name" value="YVTN repeat-like/Quinoprotein amine dehydrogenase"/>
    <property type="match status" value="3"/>
</dbReference>
<dbReference type="SUPFAM" id="SSF50978">
    <property type="entry name" value="WD40 repeat-like"/>
    <property type="match status" value="1"/>
</dbReference>
<feature type="repeat" description="WD" evidence="7">
    <location>
        <begin position="19"/>
        <end position="60"/>
    </location>
</feature>
<protein>
    <recommendedName>
        <fullName evidence="6">ASTRA-associated protein 1</fullName>
    </recommendedName>
</protein>
<evidence type="ECO:0000313" key="9">
    <source>
        <dbReference type="EMBL" id="KAF2829188.1"/>
    </source>
</evidence>
<dbReference type="SMART" id="SM00320">
    <property type="entry name" value="WD40"/>
    <property type="match status" value="4"/>
</dbReference>
<gene>
    <name evidence="9" type="ORF">CC86DRAFT_287033</name>
</gene>
<evidence type="ECO:0000256" key="5">
    <source>
        <dbReference type="ARBA" id="ARBA00038749"/>
    </source>
</evidence>
<feature type="compositionally biased region" description="Low complexity" evidence="8">
    <location>
        <begin position="331"/>
        <end position="342"/>
    </location>
</feature>
<dbReference type="AlphaFoldDB" id="A0A6A7A8W7"/>
<comment type="similarity">
    <text evidence="4">Belongs to the WD repeat ASA1 family.</text>
</comment>
<dbReference type="Pfam" id="PF00400">
    <property type="entry name" value="WD40"/>
    <property type="match status" value="2"/>
</dbReference>
<dbReference type="PROSITE" id="PS50294">
    <property type="entry name" value="WD_REPEATS_REGION"/>
    <property type="match status" value="1"/>
</dbReference>
<dbReference type="Proteomes" id="UP000799424">
    <property type="component" value="Unassembled WGS sequence"/>
</dbReference>
<accession>A0A6A7A8W7</accession>
<dbReference type="EMBL" id="MU006221">
    <property type="protein sequence ID" value="KAF2829188.1"/>
    <property type="molecule type" value="Genomic_DNA"/>
</dbReference>
<feature type="region of interest" description="Disordered" evidence="8">
    <location>
        <begin position="331"/>
        <end position="354"/>
    </location>
</feature>
<feature type="compositionally biased region" description="Pro residues" evidence="8">
    <location>
        <begin position="343"/>
        <end position="354"/>
    </location>
</feature>
<dbReference type="PROSITE" id="PS50082">
    <property type="entry name" value="WD_REPEATS_2"/>
    <property type="match status" value="1"/>
</dbReference>
<dbReference type="PANTHER" id="PTHR19854">
    <property type="entry name" value="TRANSDUCIN BETA-LIKE 3"/>
    <property type="match status" value="1"/>
</dbReference>
<evidence type="ECO:0000256" key="2">
    <source>
        <dbReference type="ARBA" id="ARBA00022737"/>
    </source>
</evidence>